<dbReference type="PANTHER" id="PTHR21292">
    <property type="entry name" value="EXOCYST COMPLEX COMPONENT SEC6-RELATED"/>
    <property type="match status" value="1"/>
</dbReference>
<evidence type="ECO:0000256" key="2">
    <source>
        <dbReference type="ARBA" id="ARBA00022448"/>
    </source>
</evidence>
<dbReference type="PANTHER" id="PTHR21292:SF1">
    <property type="entry name" value="EXOCYST COMPLEX COMPONENT 3"/>
    <property type="match status" value="1"/>
</dbReference>
<comment type="similarity">
    <text evidence="1">Belongs to the SEC6 family.</text>
</comment>
<protein>
    <submittedName>
        <fullName evidence="6">Uncharacterized protein</fullName>
    </submittedName>
</protein>
<comment type="caution">
    <text evidence="6">The sequence shown here is derived from an EMBL/GenBank/DDBJ whole genome shotgun (WGS) entry which is preliminary data.</text>
</comment>
<keyword evidence="7" id="KW-1185">Reference proteome</keyword>
<gene>
    <name evidence="6" type="ORF">TRICI_004657</name>
</gene>
<evidence type="ECO:0000313" key="7">
    <source>
        <dbReference type="Proteomes" id="UP000761534"/>
    </source>
</evidence>
<dbReference type="Gene3D" id="1.10.357.70">
    <property type="entry name" value="Exocyst complex component Sec6, C-terminal domain"/>
    <property type="match status" value="1"/>
</dbReference>
<sequence>MEQSAVGRIAELLRHQDDLDNIAGLRAKLLKEKAVVDGQLKAGVQAQIGVTVKGADSLSQARSTIDNIKKEMQKIDKLREDSTEAVPSFSKIDRLSRVLQNFDQTQKFLDNFRSMPDQLAEIETMIDADGEFDLDSPLENLVVVHYLLSGLRDVQDDAQFHAQQSTDDVRRTIAKHFAPLDKAVERFDAVVFEVAEALLEVVRAGNRAVVVRVAKIIEAEEKADLAAEISAEMDTQRKDSVLGSLQAKTSNRAVRHYPTRFFEAIERAAAETFSNCKETFSGDPDELLDNMDWVFNDLELARLEVARCVPSRWRIFERYVSIYHKQVHDVLKEVLDTEPAAATLLHVLDYVRDYYDKMAALGITKDSNLLSPPLLDGREDALYDEYLGLIVAKLREWRTNLSTQEREGFCNRAVAPKTDADGKLALEGEVVMFSIVSQQVDVAADSGRGRVLAGCVEECARLLRERQAEWERVMKEQVELQIADSLRLQGKSGDDDATEGVPGGLVEYLIALANDQIRGADYTEAIGSRVAPLVSKKYRTQIVGHLDGVSDGFIALAKKCITGLISIIFTDLGPAFAQLFGSSAWYKGRPSRQIVDTIQEYLVDCAQQLNSVIFDVFIDDLVEETVLRYLSALGPAPGSLKVPKACEQIKNDIGLLYDLFTAQTDYGCDPEHIQTQFQVFEHLLATLESPPEELPDRFMELREDFWDAPLDLFEKMVRARKDLDAKRVKEIMVRVRADALHNQQSPPESLQSTYLSRFQGTADKRRR</sequence>
<evidence type="ECO:0000256" key="1">
    <source>
        <dbReference type="ARBA" id="ARBA00009447"/>
    </source>
</evidence>
<feature type="region of interest" description="Disordered" evidence="5">
    <location>
        <begin position="739"/>
        <end position="767"/>
    </location>
</feature>
<dbReference type="AlphaFoldDB" id="A0A642V1S0"/>
<dbReference type="Proteomes" id="UP000761534">
    <property type="component" value="Unassembled WGS sequence"/>
</dbReference>
<dbReference type="GO" id="GO:0000145">
    <property type="term" value="C:exocyst"/>
    <property type="evidence" value="ECO:0007669"/>
    <property type="project" value="InterPro"/>
</dbReference>
<dbReference type="OrthoDB" id="190098at2759"/>
<dbReference type="Gene3D" id="1.10.357.50">
    <property type="match status" value="1"/>
</dbReference>
<proteinExistence type="inferred from homology"/>
<keyword evidence="3" id="KW-0268">Exocytosis</keyword>
<dbReference type="VEuPathDB" id="FungiDB:TRICI_004657"/>
<dbReference type="Pfam" id="PF06046">
    <property type="entry name" value="Sec6"/>
    <property type="match status" value="1"/>
</dbReference>
<dbReference type="GO" id="GO:0000149">
    <property type="term" value="F:SNARE binding"/>
    <property type="evidence" value="ECO:0007669"/>
    <property type="project" value="TreeGrafter"/>
</dbReference>
<feature type="compositionally biased region" description="Polar residues" evidence="5">
    <location>
        <begin position="741"/>
        <end position="759"/>
    </location>
</feature>
<name>A0A642V1S0_9ASCO</name>
<dbReference type="GO" id="GO:0051601">
    <property type="term" value="P:exocyst localization"/>
    <property type="evidence" value="ECO:0007669"/>
    <property type="project" value="TreeGrafter"/>
</dbReference>
<accession>A0A642V1S0</accession>
<dbReference type="InterPro" id="IPR010326">
    <property type="entry name" value="EXOC3/Sec6"/>
</dbReference>
<keyword evidence="2" id="KW-0813">Transport</keyword>
<evidence type="ECO:0000313" key="6">
    <source>
        <dbReference type="EMBL" id="KAA8909037.1"/>
    </source>
</evidence>
<evidence type="ECO:0000256" key="5">
    <source>
        <dbReference type="SAM" id="MobiDB-lite"/>
    </source>
</evidence>
<dbReference type="GO" id="GO:0006887">
    <property type="term" value="P:exocytosis"/>
    <property type="evidence" value="ECO:0007669"/>
    <property type="project" value="UniProtKB-KW"/>
</dbReference>
<keyword evidence="4" id="KW-0175">Coiled coil</keyword>
<dbReference type="InterPro" id="IPR042532">
    <property type="entry name" value="EXOC3/Sec6_C"/>
</dbReference>
<organism evidence="6 7">
    <name type="scientific">Trichomonascus ciferrii</name>
    <dbReference type="NCBI Taxonomy" id="44093"/>
    <lineage>
        <taxon>Eukaryota</taxon>
        <taxon>Fungi</taxon>
        <taxon>Dikarya</taxon>
        <taxon>Ascomycota</taxon>
        <taxon>Saccharomycotina</taxon>
        <taxon>Dipodascomycetes</taxon>
        <taxon>Dipodascales</taxon>
        <taxon>Trichomonascaceae</taxon>
        <taxon>Trichomonascus</taxon>
        <taxon>Trichomonascus ciferrii complex</taxon>
    </lineage>
</organism>
<feature type="coiled-coil region" evidence="4">
    <location>
        <begin position="58"/>
        <end position="85"/>
    </location>
</feature>
<reference evidence="6" key="1">
    <citation type="journal article" date="2019" name="G3 (Bethesda)">
        <title>Genome Assemblies of Two Rare Opportunistic Yeast Pathogens: Diutina rugosa (syn. Candida rugosa) and Trichomonascus ciferrii (syn. Candida ciferrii).</title>
        <authorList>
            <person name="Mixao V."/>
            <person name="Saus E."/>
            <person name="Hansen A.P."/>
            <person name="Lass-Florl C."/>
            <person name="Gabaldon T."/>
        </authorList>
    </citation>
    <scope>NUCLEOTIDE SEQUENCE</scope>
    <source>
        <strain evidence="6">CBS 4856</strain>
    </source>
</reference>
<evidence type="ECO:0000256" key="4">
    <source>
        <dbReference type="SAM" id="Coils"/>
    </source>
</evidence>
<evidence type="ECO:0000256" key="3">
    <source>
        <dbReference type="ARBA" id="ARBA00022483"/>
    </source>
</evidence>
<dbReference type="EMBL" id="SWFS01000352">
    <property type="protein sequence ID" value="KAA8909037.1"/>
    <property type="molecule type" value="Genomic_DNA"/>
</dbReference>